<dbReference type="InterPro" id="IPR036291">
    <property type="entry name" value="NAD(P)-bd_dom_sf"/>
</dbReference>
<protein>
    <submittedName>
        <fullName evidence="3">Putative dehydrogenase</fullName>
    </submittedName>
</protein>
<keyword evidence="4" id="KW-1185">Reference proteome</keyword>
<dbReference type="Pfam" id="PF01408">
    <property type="entry name" value="GFO_IDH_MocA"/>
    <property type="match status" value="1"/>
</dbReference>
<feature type="domain" description="GFO/IDH/MocA-like oxidoreductase" evidence="2">
    <location>
        <begin position="161"/>
        <end position="233"/>
    </location>
</feature>
<organism evidence="3 4">
    <name type="scientific">Tepidibacillus fermentans</name>
    <dbReference type="NCBI Taxonomy" id="1281767"/>
    <lineage>
        <taxon>Bacteria</taxon>
        <taxon>Bacillati</taxon>
        <taxon>Bacillota</taxon>
        <taxon>Bacilli</taxon>
        <taxon>Bacillales</taxon>
        <taxon>Bacillaceae</taxon>
        <taxon>Tepidibacillus</taxon>
    </lineage>
</organism>
<feature type="domain" description="Gfo/Idh/MocA-like oxidoreductase N-terminal" evidence="1">
    <location>
        <begin position="4"/>
        <end position="121"/>
    </location>
</feature>
<dbReference type="Gene3D" id="3.40.50.720">
    <property type="entry name" value="NAD(P)-binding Rossmann-like Domain"/>
    <property type="match status" value="1"/>
</dbReference>
<dbReference type="SUPFAM" id="SSF55347">
    <property type="entry name" value="Glyceraldehyde-3-phosphate dehydrogenase-like, C-terminal domain"/>
    <property type="match status" value="1"/>
</dbReference>
<evidence type="ECO:0000313" key="3">
    <source>
        <dbReference type="EMBL" id="TCS83375.1"/>
    </source>
</evidence>
<dbReference type="OrthoDB" id="9815825at2"/>
<evidence type="ECO:0000313" key="4">
    <source>
        <dbReference type="Proteomes" id="UP000295788"/>
    </source>
</evidence>
<dbReference type="InterPro" id="IPR055170">
    <property type="entry name" value="GFO_IDH_MocA-like_dom"/>
</dbReference>
<dbReference type="SUPFAM" id="SSF51735">
    <property type="entry name" value="NAD(P)-binding Rossmann-fold domains"/>
    <property type="match status" value="1"/>
</dbReference>
<dbReference type="GO" id="GO:0000166">
    <property type="term" value="F:nucleotide binding"/>
    <property type="evidence" value="ECO:0007669"/>
    <property type="project" value="InterPro"/>
</dbReference>
<dbReference type="EMBL" id="SMAB01000005">
    <property type="protein sequence ID" value="TCS83375.1"/>
    <property type="molecule type" value="Genomic_DNA"/>
</dbReference>
<reference evidence="3 4" key="1">
    <citation type="submission" date="2019-03" db="EMBL/GenBank/DDBJ databases">
        <title>Genomic Encyclopedia of Type Strains, Phase IV (KMG-IV): sequencing the most valuable type-strain genomes for metagenomic binning, comparative biology and taxonomic classification.</title>
        <authorList>
            <person name="Goeker M."/>
        </authorList>
    </citation>
    <scope>NUCLEOTIDE SEQUENCE [LARGE SCALE GENOMIC DNA]</scope>
    <source>
        <strain evidence="3 4">DSM 23802</strain>
    </source>
</reference>
<name>A0A4R3KJD0_9BACI</name>
<dbReference type="Proteomes" id="UP000295788">
    <property type="component" value="Unassembled WGS sequence"/>
</dbReference>
<dbReference type="PANTHER" id="PTHR43377:SF1">
    <property type="entry name" value="BILIVERDIN REDUCTASE A"/>
    <property type="match status" value="1"/>
</dbReference>
<dbReference type="InterPro" id="IPR051450">
    <property type="entry name" value="Gfo/Idh/MocA_Oxidoreductases"/>
</dbReference>
<comment type="caution">
    <text evidence="3">The sequence shown here is derived from an EMBL/GenBank/DDBJ whole genome shotgun (WGS) entry which is preliminary data.</text>
</comment>
<accession>A0A4R3KJD0</accession>
<sequence length="330" mass="37451">MTKLKIGVIGAGSMGKNHVRVYDRLKHDVELIGIYDANFQHSRKIAKDFNTVPYENMEELLAACDAVSIAVPTSLHYDIAMKALNLNTHVLIEKPITVLPEEAKEIIDLANKEGLIVQVGHIERFNPAVRTLAEILKDHRVIGVDIQRMSPYDGRISDADVIQDLMIHDIDIVLSLFPSKIKDVQSFGNIIFSKDKIDYAVASLQLENDMIINLTASRVTQEKIRRIGITTETAYIQLDYMEKKVLLSRKTNMIEGKDKTMTYRQENIVEKVYVPNEEPLLVELQAFIDSIKNNSVPVVTAYDGLKAVEMSERIRKQVYDRLNTSLLLTR</sequence>
<dbReference type="Gene3D" id="3.30.360.10">
    <property type="entry name" value="Dihydrodipicolinate Reductase, domain 2"/>
    <property type="match status" value="1"/>
</dbReference>
<dbReference type="PANTHER" id="PTHR43377">
    <property type="entry name" value="BILIVERDIN REDUCTASE A"/>
    <property type="match status" value="1"/>
</dbReference>
<evidence type="ECO:0000259" key="2">
    <source>
        <dbReference type="Pfam" id="PF22725"/>
    </source>
</evidence>
<proteinExistence type="predicted"/>
<dbReference type="RefSeq" id="WP_132767848.1">
    <property type="nucleotide sequence ID" value="NZ_SMAB01000005.1"/>
</dbReference>
<dbReference type="Pfam" id="PF22725">
    <property type="entry name" value="GFO_IDH_MocA_C3"/>
    <property type="match status" value="1"/>
</dbReference>
<dbReference type="InterPro" id="IPR000683">
    <property type="entry name" value="Gfo/Idh/MocA-like_OxRdtase_N"/>
</dbReference>
<evidence type="ECO:0000259" key="1">
    <source>
        <dbReference type="Pfam" id="PF01408"/>
    </source>
</evidence>
<gene>
    <name evidence="3" type="ORF">EDD72_105117</name>
</gene>
<dbReference type="AlphaFoldDB" id="A0A4R3KJD0"/>